<dbReference type="RefSeq" id="WP_379232614.1">
    <property type="nucleotide sequence ID" value="NZ_JBHSTE010000002.1"/>
</dbReference>
<dbReference type="InterPro" id="IPR002798">
    <property type="entry name" value="SpoIIM-like"/>
</dbReference>
<dbReference type="PIRSF" id="PIRSF038973">
    <property type="entry name" value="SpoIIM"/>
    <property type="match status" value="1"/>
</dbReference>
<reference evidence="3" key="1">
    <citation type="journal article" date="2019" name="Int. J. Syst. Evol. Microbiol.">
        <title>The Global Catalogue of Microorganisms (GCM) 10K type strain sequencing project: providing services to taxonomists for standard genome sequencing and annotation.</title>
        <authorList>
            <consortium name="The Broad Institute Genomics Platform"/>
            <consortium name="The Broad Institute Genome Sequencing Center for Infectious Disease"/>
            <person name="Wu L."/>
            <person name="Ma J."/>
        </authorList>
    </citation>
    <scope>NUCLEOTIDE SEQUENCE [LARGE SCALE GENOMIC DNA]</scope>
    <source>
        <strain evidence="3">PCU 280</strain>
    </source>
</reference>
<dbReference type="Pfam" id="PF01944">
    <property type="entry name" value="SpoIIM"/>
    <property type="match status" value="1"/>
</dbReference>
<sequence>MQGQWSKWIYLGVVMFAGAVCGSIFLQALPTMQQEELNQGIVHYVAWLQQAAALDRTALFWDTFFKHLKWAFALIILGISMIGVPFVVVLNFLKGFLLGSSIYMLTQAFGSEGIWLSLFTIAPHNIFVLPAMIVLSSAAISLASFLFNNRIRKHQGVLSQQLLSFSTIATAMMLLLAAASLIEVYVTPLLLDWYAFKS</sequence>
<feature type="transmembrane region" description="Helical" evidence="1">
    <location>
        <begin position="70"/>
        <end position="90"/>
    </location>
</feature>
<feature type="transmembrane region" description="Helical" evidence="1">
    <location>
        <begin position="102"/>
        <end position="121"/>
    </location>
</feature>
<feature type="transmembrane region" description="Helical" evidence="1">
    <location>
        <begin position="168"/>
        <end position="191"/>
    </location>
</feature>
<accession>A0ABW1V3Z7</accession>
<evidence type="ECO:0000256" key="1">
    <source>
        <dbReference type="SAM" id="Phobius"/>
    </source>
</evidence>
<dbReference type="Proteomes" id="UP001596233">
    <property type="component" value="Unassembled WGS sequence"/>
</dbReference>
<keyword evidence="1" id="KW-0472">Membrane</keyword>
<keyword evidence="3" id="KW-1185">Reference proteome</keyword>
<protein>
    <submittedName>
        <fullName evidence="2">Stage II sporulation protein M</fullName>
    </submittedName>
</protein>
<dbReference type="NCBIfam" id="TIGR02831">
    <property type="entry name" value="spo_II_M"/>
    <property type="match status" value="1"/>
</dbReference>
<feature type="transmembrane region" description="Helical" evidence="1">
    <location>
        <begin position="9"/>
        <end position="29"/>
    </location>
</feature>
<keyword evidence="1" id="KW-1133">Transmembrane helix</keyword>
<dbReference type="InterPro" id="IPR014196">
    <property type="entry name" value="SpoIIM"/>
</dbReference>
<name>A0ABW1V3Z7_9BACL</name>
<organism evidence="2 3">
    <name type="scientific">Paenibacillus septentrionalis</name>
    <dbReference type="NCBI Taxonomy" id="429342"/>
    <lineage>
        <taxon>Bacteria</taxon>
        <taxon>Bacillati</taxon>
        <taxon>Bacillota</taxon>
        <taxon>Bacilli</taxon>
        <taxon>Bacillales</taxon>
        <taxon>Paenibacillaceae</taxon>
        <taxon>Paenibacillus</taxon>
    </lineage>
</organism>
<dbReference type="EMBL" id="JBHSTE010000002">
    <property type="protein sequence ID" value="MFC6332348.1"/>
    <property type="molecule type" value="Genomic_DNA"/>
</dbReference>
<gene>
    <name evidence="2" type="primary">spoIIM</name>
    <name evidence="2" type="ORF">ACFP56_06900</name>
</gene>
<evidence type="ECO:0000313" key="3">
    <source>
        <dbReference type="Proteomes" id="UP001596233"/>
    </source>
</evidence>
<feature type="transmembrane region" description="Helical" evidence="1">
    <location>
        <begin position="127"/>
        <end position="147"/>
    </location>
</feature>
<evidence type="ECO:0000313" key="2">
    <source>
        <dbReference type="EMBL" id="MFC6332348.1"/>
    </source>
</evidence>
<keyword evidence="1" id="KW-0812">Transmembrane</keyword>
<comment type="caution">
    <text evidence="2">The sequence shown here is derived from an EMBL/GenBank/DDBJ whole genome shotgun (WGS) entry which is preliminary data.</text>
</comment>
<proteinExistence type="predicted"/>